<protein>
    <submittedName>
        <fullName evidence="1">Glutaredoxin family protein</fullName>
    </submittedName>
</protein>
<dbReference type="InterPro" id="IPR036249">
    <property type="entry name" value="Thioredoxin-like_sf"/>
</dbReference>
<accession>A0ABV7WNA6</accession>
<comment type="caution">
    <text evidence="1">The sequence shown here is derived from an EMBL/GenBank/DDBJ whole genome shotgun (WGS) entry which is preliminary data.</text>
</comment>
<evidence type="ECO:0000313" key="2">
    <source>
        <dbReference type="Proteomes" id="UP001595710"/>
    </source>
</evidence>
<keyword evidence="2" id="KW-1185">Reference proteome</keyword>
<dbReference type="RefSeq" id="WP_290281767.1">
    <property type="nucleotide sequence ID" value="NZ_JAUFQI010000001.1"/>
</dbReference>
<evidence type="ECO:0000313" key="1">
    <source>
        <dbReference type="EMBL" id="MFC3700447.1"/>
    </source>
</evidence>
<dbReference type="SUPFAM" id="SSF52833">
    <property type="entry name" value="Thioredoxin-like"/>
    <property type="match status" value="1"/>
</dbReference>
<proteinExistence type="predicted"/>
<dbReference type="Gene3D" id="3.40.30.10">
    <property type="entry name" value="Glutaredoxin"/>
    <property type="match status" value="1"/>
</dbReference>
<organism evidence="1 2">
    <name type="scientific">Reinekea marina</name>
    <dbReference type="NCBI Taxonomy" id="1310421"/>
    <lineage>
        <taxon>Bacteria</taxon>
        <taxon>Pseudomonadati</taxon>
        <taxon>Pseudomonadota</taxon>
        <taxon>Gammaproteobacteria</taxon>
        <taxon>Oceanospirillales</taxon>
        <taxon>Saccharospirillaceae</taxon>
        <taxon>Reinekea</taxon>
    </lineage>
</organism>
<dbReference type="Pfam" id="PF05768">
    <property type="entry name" value="Glrx-like"/>
    <property type="match status" value="1"/>
</dbReference>
<dbReference type="EMBL" id="JBHRYN010000005">
    <property type="protein sequence ID" value="MFC3700447.1"/>
    <property type="molecule type" value="Genomic_DNA"/>
</dbReference>
<gene>
    <name evidence="1" type="ORF">ACFOND_02260</name>
</gene>
<reference evidence="2" key="1">
    <citation type="journal article" date="2019" name="Int. J. Syst. Evol. Microbiol.">
        <title>The Global Catalogue of Microorganisms (GCM) 10K type strain sequencing project: providing services to taxonomists for standard genome sequencing and annotation.</title>
        <authorList>
            <consortium name="The Broad Institute Genomics Platform"/>
            <consortium name="The Broad Institute Genome Sequencing Center for Infectious Disease"/>
            <person name="Wu L."/>
            <person name="Ma J."/>
        </authorList>
    </citation>
    <scope>NUCLEOTIDE SEQUENCE [LARGE SCALE GENOMIC DNA]</scope>
    <source>
        <strain evidence="2">CECT 8288</strain>
    </source>
</reference>
<name>A0ABV7WNA6_9GAMM</name>
<dbReference type="InterPro" id="IPR008554">
    <property type="entry name" value="Glutaredoxin-like"/>
</dbReference>
<dbReference type="Proteomes" id="UP001595710">
    <property type="component" value="Unassembled WGS sequence"/>
</dbReference>
<sequence length="83" mass="9418">MNLFLYHTAGCHLCELAEQELSKLPLKDTVSLVLVDIADSEPLMKQYDVRIPVIKLESVDSDLGWPFSCEDVVHYLAQNNIEL</sequence>